<sequence>MRFQCFKLNTLEKSQMGVLYDTAFHWKVCAPMSQCNSLSKYLLSKGTNSEKKCLCISWSVRLSGRPNTTPISANEYYFQAVHCRYWITLTGGLLVALSEGFLLLSVESLCTLSSCDFWLVGEQQQNPTTYPKHKRMGQGISLCAESMFSDARKDCWGGGEMLFFITVGKT</sequence>
<name>A0A7J7TQI3_RHIFE</name>
<dbReference type="EMBL" id="JACAGC010000018">
    <property type="protein sequence ID" value="KAF6302961.1"/>
    <property type="molecule type" value="Genomic_DNA"/>
</dbReference>
<proteinExistence type="predicted"/>
<accession>A0A7J7TQI3</accession>
<protein>
    <submittedName>
        <fullName evidence="1">Uncharacterized protein</fullName>
    </submittedName>
</protein>
<evidence type="ECO:0000313" key="2">
    <source>
        <dbReference type="Proteomes" id="UP000585614"/>
    </source>
</evidence>
<organism evidence="1 2">
    <name type="scientific">Rhinolophus ferrumequinum</name>
    <name type="common">Greater horseshoe bat</name>
    <dbReference type="NCBI Taxonomy" id="59479"/>
    <lineage>
        <taxon>Eukaryota</taxon>
        <taxon>Metazoa</taxon>
        <taxon>Chordata</taxon>
        <taxon>Craniata</taxon>
        <taxon>Vertebrata</taxon>
        <taxon>Euteleostomi</taxon>
        <taxon>Mammalia</taxon>
        <taxon>Eutheria</taxon>
        <taxon>Laurasiatheria</taxon>
        <taxon>Chiroptera</taxon>
        <taxon>Yinpterochiroptera</taxon>
        <taxon>Rhinolophoidea</taxon>
        <taxon>Rhinolophidae</taxon>
        <taxon>Rhinolophinae</taxon>
        <taxon>Rhinolophus</taxon>
    </lineage>
</organism>
<gene>
    <name evidence="1" type="ORF">mRhiFer1_008699</name>
</gene>
<dbReference type="Proteomes" id="UP000585614">
    <property type="component" value="Unassembled WGS sequence"/>
</dbReference>
<dbReference type="AlphaFoldDB" id="A0A7J7TQI3"/>
<reference evidence="1 2" key="1">
    <citation type="journal article" date="2020" name="Nature">
        <title>Six reference-quality genomes reveal evolution of bat adaptations.</title>
        <authorList>
            <person name="Jebb D."/>
            <person name="Huang Z."/>
            <person name="Pippel M."/>
            <person name="Hughes G.M."/>
            <person name="Lavrichenko K."/>
            <person name="Devanna P."/>
            <person name="Winkler S."/>
            <person name="Jermiin L.S."/>
            <person name="Skirmuntt E.C."/>
            <person name="Katzourakis A."/>
            <person name="Burkitt-Gray L."/>
            <person name="Ray D.A."/>
            <person name="Sullivan K.A.M."/>
            <person name="Roscito J.G."/>
            <person name="Kirilenko B.M."/>
            <person name="Davalos L.M."/>
            <person name="Corthals A.P."/>
            <person name="Power M.L."/>
            <person name="Jones G."/>
            <person name="Ransome R.D."/>
            <person name="Dechmann D.K.N."/>
            <person name="Locatelli A.G."/>
            <person name="Puechmaille S.J."/>
            <person name="Fedrigo O."/>
            <person name="Jarvis E.D."/>
            <person name="Hiller M."/>
            <person name="Vernes S.C."/>
            <person name="Myers E.W."/>
            <person name="Teeling E.C."/>
        </authorList>
    </citation>
    <scope>NUCLEOTIDE SEQUENCE [LARGE SCALE GENOMIC DNA]</scope>
    <source>
        <strain evidence="1">MRhiFer1</strain>
        <tissue evidence="1">Lung</tissue>
    </source>
</reference>
<evidence type="ECO:0000313" key="1">
    <source>
        <dbReference type="EMBL" id="KAF6302961.1"/>
    </source>
</evidence>
<comment type="caution">
    <text evidence="1">The sequence shown here is derived from an EMBL/GenBank/DDBJ whole genome shotgun (WGS) entry which is preliminary data.</text>
</comment>